<evidence type="ECO:0000313" key="2">
    <source>
        <dbReference type="EMBL" id="RKT84770.1"/>
    </source>
</evidence>
<dbReference type="OrthoDB" id="3686767at2"/>
<reference evidence="2 5" key="2">
    <citation type="submission" date="2018-10" db="EMBL/GenBank/DDBJ databases">
        <title>Sequencing the genomes of 1000 actinobacteria strains.</title>
        <authorList>
            <person name="Klenk H.-P."/>
        </authorList>
    </citation>
    <scope>NUCLEOTIDE SEQUENCE [LARGE SCALE GENOMIC DNA]</scope>
    <source>
        <strain evidence="2 5">DSM 45119</strain>
    </source>
</reference>
<keyword evidence="5" id="KW-1185">Reference proteome</keyword>
<dbReference type="EMBL" id="RBXX01000002">
    <property type="protein sequence ID" value="RKT84770.1"/>
    <property type="molecule type" value="Genomic_DNA"/>
</dbReference>
<dbReference type="RefSeq" id="WP_093159605.1">
    <property type="nucleotide sequence ID" value="NZ_FOUP01000025.1"/>
</dbReference>
<feature type="compositionally biased region" description="Gly residues" evidence="1">
    <location>
        <begin position="690"/>
        <end position="700"/>
    </location>
</feature>
<dbReference type="STRING" id="455193.SAMN05421805_12530"/>
<gene>
    <name evidence="2" type="ORF">ATL45_3095</name>
    <name evidence="3" type="ORF">SAMN05421805_12530</name>
</gene>
<feature type="compositionally biased region" description="Gly residues" evidence="1">
    <location>
        <begin position="395"/>
        <end position="405"/>
    </location>
</feature>
<feature type="compositionally biased region" description="Low complexity" evidence="1">
    <location>
        <begin position="540"/>
        <end position="554"/>
    </location>
</feature>
<evidence type="ECO:0000256" key="1">
    <source>
        <dbReference type="SAM" id="MobiDB-lite"/>
    </source>
</evidence>
<protein>
    <submittedName>
        <fullName evidence="3">Uncharacterized protein</fullName>
    </submittedName>
</protein>
<accession>A0A1I5K2Z2</accession>
<dbReference type="Proteomes" id="UP000270697">
    <property type="component" value="Unassembled WGS sequence"/>
</dbReference>
<organism evidence="3 4">
    <name type="scientific">Saccharopolyspora antimicrobica</name>
    <dbReference type="NCBI Taxonomy" id="455193"/>
    <lineage>
        <taxon>Bacteria</taxon>
        <taxon>Bacillati</taxon>
        <taxon>Actinomycetota</taxon>
        <taxon>Actinomycetes</taxon>
        <taxon>Pseudonocardiales</taxon>
        <taxon>Pseudonocardiaceae</taxon>
        <taxon>Saccharopolyspora</taxon>
    </lineage>
</organism>
<reference evidence="3 4" key="1">
    <citation type="submission" date="2016-10" db="EMBL/GenBank/DDBJ databases">
        <authorList>
            <person name="de Groot N.N."/>
        </authorList>
    </citation>
    <scope>NUCLEOTIDE SEQUENCE [LARGE SCALE GENOMIC DNA]</scope>
    <source>
        <strain evidence="3 4">CPCC 201259</strain>
    </source>
</reference>
<dbReference type="EMBL" id="FOUP01000025">
    <property type="protein sequence ID" value="SFO79425.1"/>
    <property type="molecule type" value="Genomic_DNA"/>
</dbReference>
<proteinExistence type="predicted"/>
<name>A0A1I5K2Z2_9PSEU</name>
<feature type="region of interest" description="Disordered" evidence="1">
    <location>
        <begin position="458"/>
        <end position="700"/>
    </location>
</feature>
<evidence type="ECO:0000313" key="5">
    <source>
        <dbReference type="Proteomes" id="UP000270697"/>
    </source>
</evidence>
<feature type="region of interest" description="Disordered" evidence="1">
    <location>
        <begin position="372"/>
        <end position="411"/>
    </location>
</feature>
<evidence type="ECO:0000313" key="4">
    <source>
        <dbReference type="Proteomes" id="UP000199398"/>
    </source>
</evidence>
<dbReference type="AlphaFoldDB" id="A0A1I5K2Z2"/>
<feature type="compositionally biased region" description="Gly residues" evidence="1">
    <location>
        <begin position="458"/>
        <end position="475"/>
    </location>
</feature>
<evidence type="ECO:0000313" key="3">
    <source>
        <dbReference type="EMBL" id="SFO79425.1"/>
    </source>
</evidence>
<sequence>MAGLWEQVLSYIAESAPTSRDEVTGLQWISGVEVGGLGAGGNWDIKKFADATQATTHVVATPAGSMPVTTTTSGTVGVGLRMNNAEFEKTDGPWAKLLKTGSTILDPLVHAPHQNTVVSIPSFNYAIDALTKMAAKVEAWADRFGQEAKEVETGGNFKGETAKSFQSLLQNAGLSLKDFAKLVGDPQVLQSLADSRDKQLAEAVGLLNGWINWRDHPSKLMSPSIATKTVFDENVTQIVHVNGSVTKLVTNWGTFDVSDSSWSETLRGHLENGAKDKWKAHFAEHLDGEAQKVHPPLYTSLMTTANRIKQNPKLQPFASSYSANKDDQANKQIEDLKKDLDKTTNDLKNSQDEVQNSLDDKLNQSQQDLNDQLNQSKEQTSGLGGATGLENSDLTGGGGAGGGLGEDTDIDAPELDALDENETLAKNNTPESLGLGNSSLNDDKLGLGGGPLGLGGGPITSGLGGSSMKGGGPDGLGTSSIFTPDGEVMRGPDGTPLSVPNGSVINPDGTVTKPDGSKVLGPDGKPLVLPQGSSIKPNTSLLSPSGSPYLGPDGRPIYGPQGSSLSPTGHLLDPNGRMIFGPGGKPITVPDAVHNSTKLATGPGKQLNLGPAEIGDPAKRSTVNSSALDDKLRKPFSIGTESMGPGGRSGQNGQQPMMPPPMAGGGAGGQGERERQKTTWLSEEEETWGATGGFTGAIGR</sequence>
<dbReference type="Proteomes" id="UP000199398">
    <property type="component" value="Unassembled WGS sequence"/>
</dbReference>